<evidence type="ECO:0000313" key="3">
    <source>
        <dbReference type="EMBL" id="MBG6084783.1"/>
    </source>
</evidence>
<keyword evidence="2" id="KW-0732">Signal</keyword>
<dbReference type="EMBL" id="JADOTZ010000001">
    <property type="protein sequence ID" value="MBG6084783.1"/>
    <property type="molecule type" value="Genomic_DNA"/>
</dbReference>
<dbReference type="AlphaFoldDB" id="A0A931GEV9"/>
<name>A0A931GEV9_9MICC</name>
<protein>
    <recommendedName>
        <fullName evidence="5">ArsR family transcriptional regulator</fullName>
    </recommendedName>
</protein>
<keyword evidence="4" id="KW-1185">Reference proteome</keyword>
<dbReference type="Proteomes" id="UP000625033">
    <property type="component" value="Unassembled WGS sequence"/>
</dbReference>
<gene>
    <name evidence="3" type="ORF">IW252_001550</name>
</gene>
<evidence type="ECO:0000313" key="4">
    <source>
        <dbReference type="Proteomes" id="UP000625033"/>
    </source>
</evidence>
<dbReference type="Pfam" id="PF14269">
    <property type="entry name" value="Arylsulfotran_2"/>
    <property type="match status" value="1"/>
</dbReference>
<evidence type="ECO:0000256" key="2">
    <source>
        <dbReference type="SAM" id="SignalP"/>
    </source>
</evidence>
<proteinExistence type="predicted"/>
<feature type="chain" id="PRO_5038679887" description="ArsR family transcriptional regulator" evidence="2">
    <location>
        <begin position="24"/>
        <end position="522"/>
    </location>
</feature>
<comment type="caution">
    <text evidence="3">The sequence shown here is derived from an EMBL/GenBank/DDBJ whole genome shotgun (WGS) entry which is preliminary data.</text>
</comment>
<dbReference type="PANTHER" id="PTHR35340">
    <property type="entry name" value="PQQ ENZYME REPEAT PROTEIN-RELATED"/>
    <property type="match status" value="1"/>
</dbReference>
<dbReference type="SUPFAM" id="SSF50998">
    <property type="entry name" value="Quinoprotein alcohol dehydrogenase-like"/>
    <property type="match status" value="1"/>
</dbReference>
<feature type="region of interest" description="Disordered" evidence="1">
    <location>
        <begin position="25"/>
        <end position="60"/>
    </location>
</feature>
<dbReference type="PANTHER" id="PTHR35340:SF5">
    <property type="entry name" value="ASST-DOMAIN-CONTAINING PROTEIN"/>
    <property type="match status" value="1"/>
</dbReference>
<feature type="signal peptide" evidence="2">
    <location>
        <begin position="1"/>
        <end position="23"/>
    </location>
</feature>
<accession>A0A931GEV9</accession>
<sequence>MASRALAGSAIAVLMGAVAGCGATETPEEDKQAVPHHSYVSRPDLAPPVVDVREDSDEASDGYTFLTPNFDTEQPSDGALILDAAGEPVWMETAEDDDLDDDIFDLRVQEYQGEPVLTYFLGSSREGRGNGEIVMLDESYEEVARVTTTADVGAGNADFHDTVITEEGTMLLGAYVPKQHDLSEVGGPTDGWVEDAVIQEIDIETGEVLFEWSAIEHIPLSETMFDYGDEAKSAEEDAEENEDAPAFPSEEYPYDYFHINSITEDDDGNLLVSARHTHTVYKLNRDTGEVEWKLGGADSDFEMGEGATFSWQHDAKRSPDGTITLLDNHSHDPGAKESSRGLRLEVDEEAMTASVHTEYLPPEERVGFAMANLQELEDGTVHIGWGMAPLFSEYTNEGELLRDVCHGSDCYGEDYKGNGTSYRSYTFEWEGRPATSPDVVVQDDDGARTAYVSWNGATEVAQWRLVTGEDEASATAGEVVDRESFETSLTVPDEAQYVAVEALDENGEVLGTGVAEEAAAQQ</sequence>
<dbReference type="InterPro" id="IPR011047">
    <property type="entry name" value="Quinoprotein_ADH-like_sf"/>
</dbReference>
<dbReference type="SUPFAM" id="SSF63829">
    <property type="entry name" value="Calcium-dependent phosphotriesterase"/>
    <property type="match status" value="1"/>
</dbReference>
<evidence type="ECO:0000256" key="1">
    <source>
        <dbReference type="SAM" id="MobiDB-lite"/>
    </source>
</evidence>
<dbReference type="RefSeq" id="WP_196836041.1">
    <property type="nucleotide sequence ID" value="NZ_JADOTZ010000001.1"/>
</dbReference>
<evidence type="ECO:0008006" key="5">
    <source>
        <dbReference type="Google" id="ProtNLM"/>
    </source>
</evidence>
<reference evidence="3" key="1">
    <citation type="submission" date="2020-11" db="EMBL/GenBank/DDBJ databases">
        <title>Sequencing the genomes of 1000 actinobacteria strains.</title>
        <authorList>
            <person name="Klenk H.-P."/>
        </authorList>
    </citation>
    <scope>NUCLEOTIDE SEQUENCE</scope>
    <source>
        <strain evidence="3">DSM 26152</strain>
    </source>
</reference>
<dbReference type="InterPro" id="IPR053143">
    <property type="entry name" value="Arylsulfate_ST"/>
</dbReference>
<dbReference type="PROSITE" id="PS51257">
    <property type="entry name" value="PROKAR_LIPOPROTEIN"/>
    <property type="match status" value="1"/>
</dbReference>
<organism evidence="3 4">
    <name type="scientific">Zhihengliuella flava</name>
    <dbReference type="NCBI Taxonomy" id="1285193"/>
    <lineage>
        <taxon>Bacteria</taxon>
        <taxon>Bacillati</taxon>
        <taxon>Actinomycetota</taxon>
        <taxon>Actinomycetes</taxon>
        <taxon>Micrococcales</taxon>
        <taxon>Micrococcaceae</taxon>
        <taxon>Zhihengliuella</taxon>
    </lineage>
</organism>
<dbReference type="InterPro" id="IPR039535">
    <property type="entry name" value="ASST-like"/>
</dbReference>